<feature type="transmembrane region" description="Helical" evidence="7">
    <location>
        <begin position="140"/>
        <end position="161"/>
    </location>
</feature>
<reference evidence="9 10" key="1">
    <citation type="submission" date="2023-01" db="EMBL/GenBank/DDBJ databases">
        <title>Analysis of 21 Apiospora genomes using comparative genomics revels a genus with tremendous synthesis potential of carbohydrate active enzymes and secondary metabolites.</title>
        <authorList>
            <person name="Sorensen T."/>
        </authorList>
    </citation>
    <scope>NUCLEOTIDE SEQUENCE [LARGE SCALE GENOMIC DNA]</scope>
    <source>
        <strain evidence="9 10">CBS 20057</strain>
    </source>
</reference>
<evidence type="ECO:0000259" key="8">
    <source>
        <dbReference type="Pfam" id="PF20684"/>
    </source>
</evidence>
<evidence type="ECO:0000256" key="4">
    <source>
        <dbReference type="ARBA" id="ARBA00023136"/>
    </source>
</evidence>
<feature type="transmembrane region" description="Helical" evidence="7">
    <location>
        <begin position="22"/>
        <end position="41"/>
    </location>
</feature>
<evidence type="ECO:0000256" key="2">
    <source>
        <dbReference type="ARBA" id="ARBA00022692"/>
    </source>
</evidence>
<feature type="transmembrane region" description="Helical" evidence="7">
    <location>
        <begin position="206"/>
        <end position="225"/>
    </location>
</feature>
<evidence type="ECO:0000256" key="6">
    <source>
        <dbReference type="SAM" id="MobiDB-lite"/>
    </source>
</evidence>
<evidence type="ECO:0000256" key="7">
    <source>
        <dbReference type="SAM" id="Phobius"/>
    </source>
</evidence>
<evidence type="ECO:0000256" key="3">
    <source>
        <dbReference type="ARBA" id="ARBA00022989"/>
    </source>
</evidence>
<proteinExistence type="inferred from homology"/>
<accession>A0ABR1R2T4</accession>
<evidence type="ECO:0000313" key="10">
    <source>
        <dbReference type="Proteomes" id="UP001396898"/>
    </source>
</evidence>
<protein>
    <recommendedName>
        <fullName evidence="8">Rhodopsin domain-containing protein</fullName>
    </recommendedName>
</protein>
<evidence type="ECO:0000256" key="1">
    <source>
        <dbReference type="ARBA" id="ARBA00004141"/>
    </source>
</evidence>
<feature type="compositionally biased region" description="Polar residues" evidence="6">
    <location>
        <begin position="359"/>
        <end position="396"/>
    </location>
</feature>
<comment type="similarity">
    <text evidence="5">Belongs to the SAT4 family.</text>
</comment>
<feature type="region of interest" description="Disordered" evidence="6">
    <location>
        <begin position="281"/>
        <end position="308"/>
    </location>
</feature>
<comment type="subcellular location">
    <subcellularLocation>
        <location evidence="1">Membrane</location>
        <topology evidence="1">Multi-pass membrane protein</topology>
    </subcellularLocation>
</comment>
<keyword evidence="4 7" id="KW-0472">Membrane</keyword>
<dbReference type="Pfam" id="PF20684">
    <property type="entry name" value="Fung_rhodopsin"/>
    <property type="match status" value="1"/>
</dbReference>
<feature type="domain" description="Rhodopsin" evidence="8">
    <location>
        <begin position="37"/>
        <end position="273"/>
    </location>
</feature>
<dbReference type="PANTHER" id="PTHR33048">
    <property type="entry name" value="PTH11-LIKE INTEGRAL MEMBRANE PROTEIN (AFU_ORTHOLOGUE AFUA_5G11245)"/>
    <property type="match status" value="1"/>
</dbReference>
<keyword evidence="3 7" id="KW-1133">Transmembrane helix</keyword>
<feature type="region of interest" description="Disordered" evidence="6">
    <location>
        <begin position="357"/>
        <end position="396"/>
    </location>
</feature>
<gene>
    <name evidence="9" type="ORF">PG991_015792</name>
</gene>
<evidence type="ECO:0000256" key="5">
    <source>
        <dbReference type="ARBA" id="ARBA00038359"/>
    </source>
</evidence>
<dbReference type="Proteomes" id="UP001396898">
    <property type="component" value="Unassembled WGS sequence"/>
</dbReference>
<name>A0ABR1R2T4_9PEZI</name>
<keyword evidence="2 7" id="KW-0812">Transmembrane</keyword>
<feature type="transmembrane region" description="Helical" evidence="7">
    <location>
        <begin position="245"/>
        <end position="270"/>
    </location>
</feature>
<organism evidence="9 10">
    <name type="scientific">Apiospora marii</name>
    <dbReference type="NCBI Taxonomy" id="335849"/>
    <lineage>
        <taxon>Eukaryota</taxon>
        <taxon>Fungi</taxon>
        <taxon>Dikarya</taxon>
        <taxon>Ascomycota</taxon>
        <taxon>Pezizomycotina</taxon>
        <taxon>Sordariomycetes</taxon>
        <taxon>Xylariomycetidae</taxon>
        <taxon>Amphisphaeriales</taxon>
        <taxon>Apiosporaceae</taxon>
        <taxon>Apiospora</taxon>
    </lineage>
</organism>
<dbReference type="InterPro" id="IPR049326">
    <property type="entry name" value="Rhodopsin_dom_fungi"/>
</dbReference>
<feature type="transmembrane region" description="Helical" evidence="7">
    <location>
        <begin position="181"/>
        <end position="199"/>
    </location>
</feature>
<feature type="transmembrane region" description="Helical" evidence="7">
    <location>
        <begin position="110"/>
        <end position="128"/>
    </location>
</feature>
<evidence type="ECO:0000313" key="9">
    <source>
        <dbReference type="EMBL" id="KAK7996325.1"/>
    </source>
</evidence>
<sequence>MSSPEGSVTPVHDFVSPTNLKIFLWISTGLMTATLAVRVYIRVACFRRLIIEDWLMLASLACFYVMTILATVYVDSIYHLNHLVDGSFTPGPNFESDAQHSLRASAATSITTYVGLWLVKVNFLLFFYRLGSQLPRFLLIWWLIFAFVMASGVVQIGIIKFDCMIGNDLHTMLQHCSTLDNLYETRLICFPVSILWVSRIKFRQKLILTALFSLVLFVIAITVVRGEFSTNIQDPSAAAQLNTSAIFWAYLEFLVYTCAEAFLVACSVSFRSLFVQQRNRDTGGDASRRAQQQRRSTDSGGAKGSRRRLGGRLRQWHNSILDTCKELEGADADIEINALPQPASALITLDFSEGEAPSDWTTTANTSHENRNVTNRTSSNGSVISLKTRQTPQSQV</sequence>
<comment type="caution">
    <text evidence="9">The sequence shown here is derived from an EMBL/GenBank/DDBJ whole genome shotgun (WGS) entry which is preliminary data.</text>
</comment>
<feature type="transmembrane region" description="Helical" evidence="7">
    <location>
        <begin position="53"/>
        <end position="74"/>
    </location>
</feature>
<dbReference type="EMBL" id="JAQQWI010000022">
    <property type="protein sequence ID" value="KAK7996325.1"/>
    <property type="molecule type" value="Genomic_DNA"/>
</dbReference>
<keyword evidence="10" id="KW-1185">Reference proteome</keyword>
<dbReference type="PANTHER" id="PTHR33048:SF47">
    <property type="entry name" value="INTEGRAL MEMBRANE PROTEIN-RELATED"/>
    <property type="match status" value="1"/>
</dbReference>
<dbReference type="InterPro" id="IPR052337">
    <property type="entry name" value="SAT4-like"/>
</dbReference>